<reference evidence="2 3" key="1">
    <citation type="submission" date="2016-01" db="EMBL/GenBank/DDBJ databases">
        <title>The new phylogeny of the genus Mycobacterium.</title>
        <authorList>
            <person name="Tarcisio F."/>
            <person name="Conor M."/>
            <person name="Antonella G."/>
            <person name="Elisabetta G."/>
            <person name="Giulia F.S."/>
            <person name="Sara T."/>
            <person name="Anna F."/>
            <person name="Clotilde B."/>
            <person name="Roberto B."/>
            <person name="Veronica D.S."/>
            <person name="Fabio R."/>
            <person name="Monica P."/>
            <person name="Olivier J."/>
            <person name="Enrico T."/>
            <person name="Nicola S."/>
        </authorList>
    </citation>
    <scope>NUCLEOTIDE SEQUENCE [LARGE SCALE GENOMIC DNA]</scope>
    <source>
        <strain evidence="2 3">DSM 44616</strain>
    </source>
</reference>
<evidence type="ECO:0000256" key="1">
    <source>
        <dbReference type="SAM" id="MobiDB-lite"/>
    </source>
</evidence>
<protein>
    <submittedName>
        <fullName evidence="2">Uncharacterized protein</fullName>
    </submittedName>
</protein>
<feature type="region of interest" description="Disordered" evidence="1">
    <location>
        <begin position="121"/>
        <end position="142"/>
    </location>
</feature>
<dbReference type="Proteomes" id="UP000193387">
    <property type="component" value="Unassembled WGS sequence"/>
</dbReference>
<dbReference type="EMBL" id="LQPR01000011">
    <property type="protein sequence ID" value="ORW74060.1"/>
    <property type="molecule type" value="Genomic_DNA"/>
</dbReference>
<organism evidence="2 3">
    <name type="scientific">Mycobacterium saskatchewanense</name>
    <dbReference type="NCBI Taxonomy" id="220927"/>
    <lineage>
        <taxon>Bacteria</taxon>
        <taxon>Bacillati</taxon>
        <taxon>Actinomycetota</taxon>
        <taxon>Actinomycetes</taxon>
        <taxon>Mycobacteriales</taxon>
        <taxon>Mycobacteriaceae</taxon>
        <taxon>Mycobacterium</taxon>
        <taxon>Mycobacterium simiae complex</taxon>
    </lineage>
</organism>
<sequence>MGEVFLGSEAMVAHALSECELRRWYRKVLRDVYAPRFADPSLEDCIRGAWLWARLLAKRHRGARGVRRLGELLPLVDGGDPPPKESWLRLLFVGAGLPRPATQIPVQDVGGRSGFWTWAGRTTSSHSSTTVTNTAPTAEISP</sequence>
<feature type="compositionally biased region" description="Low complexity" evidence="1">
    <location>
        <begin position="122"/>
        <end position="134"/>
    </location>
</feature>
<evidence type="ECO:0000313" key="2">
    <source>
        <dbReference type="EMBL" id="ORW74060.1"/>
    </source>
</evidence>
<gene>
    <name evidence="2" type="ORF">AWC23_05995</name>
</gene>
<evidence type="ECO:0000313" key="3">
    <source>
        <dbReference type="Proteomes" id="UP000193387"/>
    </source>
</evidence>
<keyword evidence="3" id="KW-1185">Reference proteome</keyword>
<name>A0AAJ3NTT4_9MYCO</name>
<accession>A0AAJ3NTT4</accession>
<comment type="caution">
    <text evidence="2">The sequence shown here is derived from an EMBL/GenBank/DDBJ whole genome shotgun (WGS) entry which is preliminary data.</text>
</comment>
<dbReference type="AlphaFoldDB" id="A0AAJ3NTT4"/>
<proteinExistence type="predicted"/>